<dbReference type="Proteomes" id="UP000009282">
    <property type="component" value="Chromosome"/>
</dbReference>
<dbReference type="CDD" id="cd17535">
    <property type="entry name" value="REC_NarL-like"/>
    <property type="match status" value="1"/>
</dbReference>
<dbReference type="PROSITE" id="PS50110">
    <property type="entry name" value="RESPONSE_REGULATORY"/>
    <property type="match status" value="1"/>
</dbReference>
<dbReference type="InterPro" id="IPR016032">
    <property type="entry name" value="Sig_transdc_resp-reg_C-effctor"/>
</dbReference>
<dbReference type="InterPro" id="IPR011006">
    <property type="entry name" value="CheY-like_superfamily"/>
</dbReference>
<dbReference type="Pfam" id="PF00196">
    <property type="entry name" value="GerE"/>
    <property type="match status" value="1"/>
</dbReference>
<reference evidence="6 7" key="1">
    <citation type="journal article" date="2011" name="J. Bacteriol.">
        <title>Complete genome sequence of seawater bacterium Glaciecola nitratireducens FR1064T.</title>
        <authorList>
            <person name="Bian F."/>
            <person name="Qin Q.L."/>
            <person name="Xie B.B."/>
            <person name="Shu Y.L."/>
            <person name="Zhang X.Y."/>
            <person name="Yu Y."/>
            <person name="Chen B."/>
            <person name="Chen X.L."/>
            <person name="Zhou B.C."/>
            <person name="Zhang Y.Z."/>
        </authorList>
    </citation>
    <scope>NUCLEOTIDE SEQUENCE [LARGE SCALE GENOMIC DNA]</scope>
    <source>
        <strain evidence="7">JCM 12485 / KCTC 12276 / FR1064</strain>
    </source>
</reference>
<dbReference type="RefSeq" id="WP_014108738.1">
    <property type="nucleotide sequence ID" value="NC_016041.1"/>
</dbReference>
<feature type="domain" description="HTH luxR-type" evidence="4">
    <location>
        <begin position="144"/>
        <end position="209"/>
    </location>
</feature>
<dbReference type="GO" id="GO:0003677">
    <property type="term" value="F:DNA binding"/>
    <property type="evidence" value="ECO:0007669"/>
    <property type="project" value="UniProtKB-KW"/>
</dbReference>
<feature type="domain" description="Response regulatory" evidence="5">
    <location>
        <begin position="3"/>
        <end position="120"/>
    </location>
</feature>
<dbReference type="PANTHER" id="PTHR45566:SF1">
    <property type="entry name" value="HTH-TYPE TRANSCRIPTIONAL REGULATOR YHJB-RELATED"/>
    <property type="match status" value="1"/>
</dbReference>
<evidence type="ECO:0000256" key="1">
    <source>
        <dbReference type="ARBA" id="ARBA00022553"/>
    </source>
</evidence>
<dbReference type="InterPro" id="IPR001789">
    <property type="entry name" value="Sig_transdc_resp-reg_receiver"/>
</dbReference>
<evidence type="ECO:0000256" key="2">
    <source>
        <dbReference type="ARBA" id="ARBA00023125"/>
    </source>
</evidence>
<dbReference type="AlphaFoldDB" id="G4QGR9"/>
<dbReference type="SMART" id="SM00448">
    <property type="entry name" value="REC"/>
    <property type="match status" value="1"/>
</dbReference>
<gene>
    <name evidence="6" type="ordered locus">GNIT_1751</name>
</gene>
<dbReference type="PROSITE" id="PS50043">
    <property type="entry name" value="HTH_LUXR_2"/>
    <property type="match status" value="1"/>
</dbReference>
<dbReference type="GO" id="GO:0000160">
    <property type="term" value="P:phosphorelay signal transduction system"/>
    <property type="evidence" value="ECO:0007669"/>
    <property type="project" value="InterPro"/>
</dbReference>
<dbReference type="SUPFAM" id="SSF46894">
    <property type="entry name" value="C-terminal effector domain of the bipartite response regulators"/>
    <property type="match status" value="1"/>
</dbReference>
<name>G4QGR9_GLANF</name>
<dbReference type="EMBL" id="CP003060">
    <property type="protein sequence ID" value="AEP29864.1"/>
    <property type="molecule type" value="Genomic_DNA"/>
</dbReference>
<dbReference type="Pfam" id="PF00072">
    <property type="entry name" value="Response_reg"/>
    <property type="match status" value="1"/>
</dbReference>
<dbReference type="HOGENOM" id="CLU_000445_90_8_6"/>
<proteinExistence type="predicted"/>
<evidence type="ECO:0000313" key="7">
    <source>
        <dbReference type="Proteomes" id="UP000009282"/>
    </source>
</evidence>
<dbReference type="SUPFAM" id="SSF52172">
    <property type="entry name" value="CheY-like"/>
    <property type="match status" value="1"/>
</dbReference>
<dbReference type="STRING" id="1085623.GNIT_1751"/>
<evidence type="ECO:0000256" key="3">
    <source>
        <dbReference type="PROSITE-ProRule" id="PRU00169"/>
    </source>
</evidence>
<organism evidence="6 7">
    <name type="scientific">Glaciecola nitratireducens (strain JCM 12485 / KCTC 12276 / FR1064)</name>
    <dbReference type="NCBI Taxonomy" id="1085623"/>
    <lineage>
        <taxon>Bacteria</taxon>
        <taxon>Pseudomonadati</taxon>
        <taxon>Pseudomonadota</taxon>
        <taxon>Gammaproteobacteria</taxon>
        <taxon>Alteromonadales</taxon>
        <taxon>Alteromonadaceae</taxon>
        <taxon>Brumicola</taxon>
    </lineage>
</organism>
<keyword evidence="1 3" id="KW-0597">Phosphoprotein</keyword>
<accession>G4QGR9</accession>
<evidence type="ECO:0000259" key="4">
    <source>
        <dbReference type="PROSITE" id="PS50043"/>
    </source>
</evidence>
<evidence type="ECO:0000259" key="5">
    <source>
        <dbReference type="PROSITE" id="PS50110"/>
    </source>
</evidence>
<dbReference type="InterPro" id="IPR051015">
    <property type="entry name" value="EvgA-like"/>
</dbReference>
<dbReference type="OrthoDB" id="9814495at2"/>
<dbReference type="CDD" id="cd06170">
    <property type="entry name" value="LuxR_C_like"/>
    <property type="match status" value="1"/>
</dbReference>
<sequence length="211" mass="23270">MYKFLIADDHPLMREAIRGALSHCFDNVTFLESDSLDSTIAVLRKNRNISIIIFDLTMPGCDNFYGLLRVKELFPSVPMVVLSASDSPEVISQVMAFGADGFIAKTTGTETIKEAIITILKGGKWLSKEAEKAIVNVDTNATDIADKLKTLTPKQFQVLKLVKDGLMNKQIATTLDVTEATVKAHIGVVFKKLDVKTRTQIVLAVEKLQLD</sequence>
<dbReference type="eggNOG" id="COG2197">
    <property type="taxonomic scope" value="Bacteria"/>
</dbReference>
<evidence type="ECO:0000313" key="6">
    <source>
        <dbReference type="EMBL" id="AEP29864.1"/>
    </source>
</evidence>
<dbReference type="SMART" id="SM00421">
    <property type="entry name" value="HTH_LUXR"/>
    <property type="match status" value="1"/>
</dbReference>
<dbReference type="PANTHER" id="PTHR45566">
    <property type="entry name" value="HTH-TYPE TRANSCRIPTIONAL REGULATOR YHJB-RELATED"/>
    <property type="match status" value="1"/>
</dbReference>
<dbReference type="GO" id="GO:0006355">
    <property type="term" value="P:regulation of DNA-templated transcription"/>
    <property type="evidence" value="ECO:0007669"/>
    <property type="project" value="InterPro"/>
</dbReference>
<dbReference type="PRINTS" id="PR00038">
    <property type="entry name" value="HTHLUXR"/>
</dbReference>
<dbReference type="Gene3D" id="3.40.50.2300">
    <property type="match status" value="1"/>
</dbReference>
<dbReference type="InterPro" id="IPR058245">
    <property type="entry name" value="NreC/VraR/RcsB-like_REC"/>
</dbReference>
<feature type="modified residue" description="4-aspartylphosphate" evidence="3">
    <location>
        <position position="55"/>
    </location>
</feature>
<dbReference type="InterPro" id="IPR000792">
    <property type="entry name" value="Tscrpt_reg_LuxR_C"/>
</dbReference>
<keyword evidence="7" id="KW-1185">Reference proteome</keyword>
<dbReference type="KEGG" id="gni:GNIT_1751"/>
<protein>
    <submittedName>
        <fullName evidence="6">Two component LuxR family transcriptional regulator</fullName>
    </submittedName>
</protein>
<keyword evidence="2" id="KW-0238">DNA-binding</keyword>